<sequence length="324" mass="34958">MSTPRFRIQADGQDLTAQVQDRLLSLRLSDEAGMESDSLELALDDRDGRLALPRTGAKLRVELGYEHAGLVHMGTYTVDELDLEGPPQVMTIRARAADFRQALKAPKTRAWYQTTLGDIVSTIAGEHGYTPRISVALARIEVAHVDQTDESDIHLVTRLARQYGATAKPAGGALVFVETGALVTPSGQAMPQVHLSAKDLTSWRATLPERGKYPAVTAQYHDTDQAKRVSVNTGAGEPVFTLRRTYPDAEQAQRAAKAKLGAFARGEATLSLTLPGRPELAADSAVVLSGVRQGVDGTWAVTRVEHHLSSSGYVCQLEAEVPKA</sequence>
<dbReference type="InterPro" id="IPR052726">
    <property type="entry name" value="Phage_Baseplate_Hub"/>
</dbReference>
<keyword evidence="1" id="KW-0614">Plasmid</keyword>
<dbReference type="AlphaFoldDB" id="W4M077"/>
<name>W4M077_ENTF1</name>
<evidence type="ECO:0000313" key="1">
    <source>
        <dbReference type="EMBL" id="ETX03580.1"/>
    </source>
</evidence>
<evidence type="ECO:0000313" key="2">
    <source>
        <dbReference type="Proteomes" id="UP000019141"/>
    </source>
</evidence>
<accession>W4M077</accession>
<organism evidence="1 2">
    <name type="scientific">Entotheonella factor</name>
    <dbReference type="NCBI Taxonomy" id="1429438"/>
    <lineage>
        <taxon>Bacteria</taxon>
        <taxon>Pseudomonadati</taxon>
        <taxon>Nitrospinota/Tectimicrobiota group</taxon>
        <taxon>Candidatus Tectimicrobiota</taxon>
        <taxon>Candidatus Entotheonellia</taxon>
        <taxon>Candidatus Entotheonellales</taxon>
        <taxon>Candidatus Entotheonellaceae</taxon>
        <taxon>Candidatus Entotheonella</taxon>
    </lineage>
</organism>
<dbReference type="HOGENOM" id="CLU_037957_2_1_7"/>
<dbReference type="PANTHER" id="PTHR35862">
    <property type="entry name" value="FELS-2 PROPHAGE PROTEIN"/>
    <property type="match status" value="1"/>
</dbReference>
<dbReference type="SUPFAM" id="SSF69279">
    <property type="entry name" value="Phage tail proteins"/>
    <property type="match status" value="1"/>
</dbReference>
<dbReference type="PANTHER" id="PTHR35862:SF3">
    <property type="entry name" value="FELS-2 PROPHAGE PROTEIN"/>
    <property type="match status" value="1"/>
</dbReference>
<comment type="caution">
    <text evidence="1">The sequence shown here is derived from an EMBL/GenBank/DDBJ whole genome shotgun (WGS) entry which is preliminary data.</text>
</comment>
<dbReference type="Pfam" id="PF05954">
    <property type="entry name" value="Phage_GPD"/>
    <property type="match status" value="1"/>
</dbReference>
<gene>
    <name evidence="1" type="ORF">ETSY1_46780</name>
</gene>
<dbReference type="EMBL" id="AZHW01000025">
    <property type="protein sequence ID" value="ETX03580.1"/>
    <property type="molecule type" value="Genomic_DNA"/>
</dbReference>
<reference evidence="1 2" key="1">
    <citation type="journal article" date="2014" name="Nature">
        <title>An environmental bacterial taxon with a large and distinct metabolic repertoire.</title>
        <authorList>
            <person name="Wilson M.C."/>
            <person name="Mori T."/>
            <person name="Ruckert C."/>
            <person name="Uria A.R."/>
            <person name="Helf M.J."/>
            <person name="Takada K."/>
            <person name="Gernert C."/>
            <person name="Steffens U.A."/>
            <person name="Heycke N."/>
            <person name="Schmitt S."/>
            <person name="Rinke C."/>
            <person name="Helfrich E.J."/>
            <person name="Brachmann A.O."/>
            <person name="Gurgui C."/>
            <person name="Wakimoto T."/>
            <person name="Kracht M."/>
            <person name="Crusemann M."/>
            <person name="Hentschel U."/>
            <person name="Abe I."/>
            <person name="Matsunaga S."/>
            <person name="Kalinowski J."/>
            <person name="Takeyama H."/>
            <person name="Piel J."/>
        </authorList>
    </citation>
    <scope>NUCLEOTIDE SEQUENCE [LARGE SCALE GENOMIC DNA]</scope>
    <source>
        <strain evidence="2">TSY1</strain>
        <plasmid evidence="1">pTSY</plasmid>
    </source>
</reference>
<protein>
    <recommendedName>
        <fullName evidence="3">Phage late control protein</fullName>
    </recommendedName>
</protein>
<dbReference type="PATRIC" id="fig|1429438.4.peg.130"/>
<proteinExistence type="predicted"/>
<geneLocation type="plasmid" evidence="1">
    <name>pTSY</name>
</geneLocation>
<dbReference type="Proteomes" id="UP000019141">
    <property type="component" value="Unassembled WGS sequence"/>
</dbReference>
<keyword evidence="2" id="KW-1185">Reference proteome</keyword>
<evidence type="ECO:0008006" key="3">
    <source>
        <dbReference type="Google" id="ProtNLM"/>
    </source>
</evidence>